<sequence>MTLLRSCGLPEPEVYGHSPTPDNTARTEYIFMEYVDGTNLSDVWFDLNEREISSVMRQLVQLEVKMMGNTFPTGGGLYYASDLEKLDMGPGIPLEDHCGQWYCQWPR</sequence>
<evidence type="ECO:0008006" key="3">
    <source>
        <dbReference type="Google" id="ProtNLM"/>
    </source>
</evidence>
<dbReference type="OrthoDB" id="2831558at2759"/>
<comment type="caution">
    <text evidence="1">The sequence shown here is derived from an EMBL/GenBank/DDBJ whole genome shotgun (WGS) entry which is preliminary data.</text>
</comment>
<dbReference type="InterPro" id="IPR051035">
    <property type="entry name" value="Mito_inheritance_9"/>
</dbReference>
<dbReference type="HOGENOM" id="CLU_2211295_0_0_1"/>
<dbReference type="PANTHER" id="PTHR36091:SF2">
    <property type="entry name" value="AMINOGLYCOSIDE PHOSPHOTRANSFERASE DOMAIN-CONTAINING PROTEIN"/>
    <property type="match status" value="1"/>
</dbReference>
<keyword evidence="2" id="KW-1185">Reference proteome</keyword>
<dbReference type="STRING" id="5643.A0A060STV4"/>
<evidence type="ECO:0000313" key="1">
    <source>
        <dbReference type="EMBL" id="CDO75873.1"/>
    </source>
</evidence>
<dbReference type="GO" id="GO:0005739">
    <property type="term" value="C:mitochondrion"/>
    <property type="evidence" value="ECO:0007669"/>
    <property type="project" value="TreeGrafter"/>
</dbReference>
<proteinExistence type="predicted"/>
<dbReference type="AlphaFoldDB" id="A0A060STV4"/>
<organism evidence="1 2">
    <name type="scientific">Pycnoporus cinnabarinus</name>
    <name type="common">Cinnabar-red polypore</name>
    <name type="synonym">Trametes cinnabarina</name>
    <dbReference type="NCBI Taxonomy" id="5643"/>
    <lineage>
        <taxon>Eukaryota</taxon>
        <taxon>Fungi</taxon>
        <taxon>Dikarya</taxon>
        <taxon>Basidiomycota</taxon>
        <taxon>Agaricomycotina</taxon>
        <taxon>Agaricomycetes</taxon>
        <taxon>Polyporales</taxon>
        <taxon>Polyporaceae</taxon>
        <taxon>Trametes</taxon>
    </lineage>
</organism>
<gene>
    <name evidence="1" type="ORF">BN946_scf184672.g6</name>
</gene>
<reference evidence="1" key="1">
    <citation type="submission" date="2014-01" db="EMBL/GenBank/DDBJ databases">
        <title>The genome of the white-rot fungus Pycnoporus cinnabarinus: a basidiomycete model with a versatile arsenal for lignocellulosic biomass breakdown.</title>
        <authorList>
            <person name="Levasseur A."/>
            <person name="Lomascolo A."/>
            <person name="Ruiz-Duenas F.J."/>
            <person name="Uzan E."/>
            <person name="Piumi F."/>
            <person name="Kues U."/>
            <person name="Ram A.F.J."/>
            <person name="Murat C."/>
            <person name="Haon M."/>
            <person name="Benoit I."/>
            <person name="Arfi Y."/>
            <person name="Chevret D."/>
            <person name="Drula E."/>
            <person name="Kwon M.J."/>
            <person name="Gouret P."/>
            <person name="Lesage-Meessen L."/>
            <person name="Lombard V."/>
            <person name="Mariette J."/>
            <person name="Noirot C."/>
            <person name="Park J."/>
            <person name="Patyshakuliyeva A."/>
            <person name="Wieneger R.A.B."/>
            <person name="Wosten H.A.B."/>
            <person name="Martin F."/>
            <person name="Coutinho P.M."/>
            <person name="de Vries R."/>
            <person name="Martinez A.T."/>
            <person name="Klopp C."/>
            <person name="Pontarotti P."/>
            <person name="Henrissat B."/>
            <person name="Record E."/>
        </authorList>
    </citation>
    <scope>NUCLEOTIDE SEQUENCE [LARGE SCALE GENOMIC DNA]</scope>
    <source>
        <strain evidence="1">BRFM137</strain>
    </source>
</reference>
<dbReference type="Proteomes" id="UP000029665">
    <property type="component" value="Unassembled WGS sequence"/>
</dbReference>
<protein>
    <recommendedName>
        <fullName evidence="3">Aminoglycoside phosphotransferase domain-containing protein</fullName>
    </recommendedName>
</protein>
<evidence type="ECO:0000313" key="2">
    <source>
        <dbReference type="Proteomes" id="UP000029665"/>
    </source>
</evidence>
<dbReference type="SUPFAM" id="SSF56112">
    <property type="entry name" value="Protein kinase-like (PK-like)"/>
    <property type="match status" value="1"/>
</dbReference>
<name>A0A060STV4_PYCCI</name>
<dbReference type="PANTHER" id="PTHR36091">
    <property type="entry name" value="ALTERED INHERITANCE OF MITOCHONDRIA PROTEIN 9, MITOCHONDRIAL"/>
    <property type="match status" value="1"/>
</dbReference>
<dbReference type="EMBL" id="CCBP010000303">
    <property type="protein sequence ID" value="CDO75873.1"/>
    <property type="molecule type" value="Genomic_DNA"/>
</dbReference>
<dbReference type="InterPro" id="IPR011009">
    <property type="entry name" value="Kinase-like_dom_sf"/>
</dbReference>
<accession>A0A060STV4</accession>